<name>A0AA39ZV27_9PEZI</name>
<gene>
    <name evidence="2" type="ORF">B0T21DRAFT_299518</name>
</gene>
<feature type="compositionally biased region" description="Acidic residues" evidence="1">
    <location>
        <begin position="374"/>
        <end position="386"/>
    </location>
</feature>
<evidence type="ECO:0000256" key="1">
    <source>
        <dbReference type="SAM" id="MobiDB-lite"/>
    </source>
</evidence>
<dbReference type="AlphaFoldDB" id="A0AA39ZV27"/>
<dbReference type="Proteomes" id="UP001172159">
    <property type="component" value="Unassembled WGS sequence"/>
</dbReference>
<dbReference type="EMBL" id="JAUKTV010000022">
    <property type="protein sequence ID" value="KAK0704123.1"/>
    <property type="molecule type" value="Genomic_DNA"/>
</dbReference>
<feature type="region of interest" description="Disordered" evidence="1">
    <location>
        <begin position="357"/>
        <end position="395"/>
    </location>
</feature>
<feature type="non-terminal residue" evidence="2">
    <location>
        <position position="1"/>
    </location>
</feature>
<organism evidence="2 3">
    <name type="scientific">Apiosordaria backusii</name>
    <dbReference type="NCBI Taxonomy" id="314023"/>
    <lineage>
        <taxon>Eukaryota</taxon>
        <taxon>Fungi</taxon>
        <taxon>Dikarya</taxon>
        <taxon>Ascomycota</taxon>
        <taxon>Pezizomycotina</taxon>
        <taxon>Sordariomycetes</taxon>
        <taxon>Sordariomycetidae</taxon>
        <taxon>Sordariales</taxon>
        <taxon>Lasiosphaeriaceae</taxon>
        <taxon>Apiosordaria</taxon>
    </lineage>
</organism>
<reference evidence="2" key="1">
    <citation type="submission" date="2023-06" db="EMBL/GenBank/DDBJ databases">
        <title>Genome-scale phylogeny and comparative genomics of the fungal order Sordariales.</title>
        <authorList>
            <consortium name="Lawrence Berkeley National Laboratory"/>
            <person name="Hensen N."/>
            <person name="Bonometti L."/>
            <person name="Westerberg I."/>
            <person name="Brannstrom I.O."/>
            <person name="Guillou S."/>
            <person name="Cros-Aarteil S."/>
            <person name="Calhoun S."/>
            <person name="Haridas S."/>
            <person name="Kuo A."/>
            <person name="Mondo S."/>
            <person name="Pangilinan J."/>
            <person name="Riley R."/>
            <person name="Labutti K."/>
            <person name="Andreopoulos B."/>
            <person name="Lipzen A."/>
            <person name="Chen C."/>
            <person name="Yanf M."/>
            <person name="Daum C."/>
            <person name="Ng V."/>
            <person name="Clum A."/>
            <person name="Steindorff A."/>
            <person name="Ohm R."/>
            <person name="Martin F."/>
            <person name="Silar P."/>
            <person name="Natvig D."/>
            <person name="Lalanne C."/>
            <person name="Gautier V."/>
            <person name="Ament-Velasquez S.L."/>
            <person name="Kruys A."/>
            <person name="Hutchinson M.I."/>
            <person name="Powell A.J."/>
            <person name="Barry K."/>
            <person name="Miller A.N."/>
            <person name="Grigoriev I.V."/>
            <person name="Debuchy R."/>
            <person name="Gladieux P."/>
            <person name="Thoren M.H."/>
            <person name="Johannesson H."/>
        </authorList>
    </citation>
    <scope>NUCLEOTIDE SEQUENCE</scope>
    <source>
        <strain evidence="2">CBS 540.89</strain>
    </source>
</reference>
<keyword evidence="3" id="KW-1185">Reference proteome</keyword>
<feature type="region of interest" description="Disordered" evidence="1">
    <location>
        <begin position="24"/>
        <end position="61"/>
    </location>
</feature>
<comment type="caution">
    <text evidence="2">The sequence shown here is derived from an EMBL/GenBank/DDBJ whole genome shotgun (WGS) entry which is preliminary data.</text>
</comment>
<feature type="compositionally biased region" description="Acidic residues" evidence="1">
    <location>
        <begin position="35"/>
        <end position="58"/>
    </location>
</feature>
<sequence>MSTKISLRHPDIRFVLGPAVVERAGVNNGGKGEGGEEGSDGEEEDSDEEGGSEDDSEEGTTVTVLDAVGGALRRVEVGTAATPEAKEFDRGDKPFPFEKLPEFVQLDILKLVLFKDGRLVHCVSRLDAFKPPANFPAVEDPRRSGLRNFFFWGPGKDCVVNTDGHNPGEVLALLRVSKRFLWLGAHIFYGLNTFAFSSLGEFHRFCQGSGVARIERIQHIELVLTGNQYLTAPLVPYSRRTYALSWLVDMKRLKTMVVYINESEACYMRRGTEHPAMKRLLGNKTKGQPNMRMNRALRTVQGVDYIYQLRGMEWVRWYDLHKTLHALDGMRVEVEDWSFERDIEGVVTMPKVPVREEGSRLEKLRPLVGGARDGDEDDDGGGGDDDNQGRWKPTVEDWEVVKECYEPRNGRCS</sequence>
<accession>A0AA39ZV27</accession>
<protein>
    <submittedName>
        <fullName evidence="2">Uncharacterized protein</fullName>
    </submittedName>
</protein>
<proteinExistence type="predicted"/>
<evidence type="ECO:0000313" key="2">
    <source>
        <dbReference type="EMBL" id="KAK0704123.1"/>
    </source>
</evidence>
<evidence type="ECO:0000313" key="3">
    <source>
        <dbReference type="Proteomes" id="UP001172159"/>
    </source>
</evidence>